<feature type="domain" description="Aminoglycoside phosphotransferase" evidence="1">
    <location>
        <begin position="31"/>
        <end position="228"/>
    </location>
</feature>
<dbReference type="RefSeq" id="WP_380044098.1">
    <property type="nucleotide sequence ID" value="NZ_JBHLTC010000005.1"/>
</dbReference>
<dbReference type="SUPFAM" id="SSF56112">
    <property type="entry name" value="Protein kinase-like (PK-like)"/>
    <property type="match status" value="1"/>
</dbReference>
<gene>
    <name evidence="2" type="ORF">ACFFGN_04950</name>
</gene>
<evidence type="ECO:0000313" key="2">
    <source>
        <dbReference type="EMBL" id="MFC0623398.1"/>
    </source>
</evidence>
<protein>
    <submittedName>
        <fullName evidence="2">Phosphotransferase</fullName>
    </submittedName>
</protein>
<dbReference type="Gene3D" id="3.90.1200.10">
    <property type="match status" value="1"/>
</dbReference>
<reference evidence="2 3" key="1">
    <citation type="submission" date="2024-09" db="EMBL/GenBank/DDBJ databases">
        <authorList>
            <person name="Sun Q."/>
            <person name="Mori K."/>
        </authorList>
    </citation>
    <scope>NUCLEOTIDE SEQUENCE [LARGE SCALE GENOMIC DNA]</scope>
    <source>
        <strain evidence="2 3">CGMCC 1.15906</strain>
    </source>
</reference>
<accession>A0ABV6QFI3</accession>
<proteinExistence type="predicted"/>
<evidence type="ECO:0000313" key="3">
    <source>
        <dbReference type="Proteomes" id="UP001589890"/>
    </source>
</evidence>
<sequence length="299" mass="32215">MTLAQTARKIGETVLGRDPGLLTVTESLSSQVFVGAHVVVKLADHARLDREIALAANLPAGLTPPLLGSGTELYDGREFRYACYQRAPGVAPGAGLPGVDAETARLLTAQALRRLDLLHGWTPAKEADQVLRQPLDHGGFTGRTDLVDLVERLASVDRDDVVRRPLLDGLRRIAAGAPIGTSTDVPVHADCFWDNWLVDGGEITALLDFEWARYGEPVDDYFFLIALSGEHDLTVLDVVALETGIPSDDLRAACEARSASYLASDVLLALTRSDVRPGLLADRLAALDDVVAGHWWQPS</sequence>
<evidence type="ECO:0000259" key="1">
    <source>
        <dbReference type="Pfam" id="PF01636"/>
    </source>
</evidence>
<dbReference type="InterPro" id="IPR002575">
    <property type="entry name" value="Aminoglycoside_PTrfase"/>
</dbReference>
<dbReference type="Proteomes" id="UP001589890">
    <property type="component" value="Unassembled WGS sequence"/>
</dbReference>
<dbReference type="Pfam" id="PF01636">
    <property type="entry name" value="APH"/>
    <property type="match status" value="1"/>
</dbReference>
<dbReference type="EMBL" id="JBHLTC010000005">
    <property type="protein sequence ID" value="MFC0623398.1"/>
    <property type="molecule type" value="Genomic_DNA"/>
</dbReference>
<dbReference type="InterPro" id="IPR011009">
    <property type="entry name" value="Kinase-like_dom_sf"/>
</dbReference>
<name>A0ABV6QFI3_9ACTN</name>
<keyword evidence="3" id="KW-1185">Reference proteome</keyword>
<comment type="caution">
    <text evidence="2">The sequence shown here is derived from an EMBL/GenBank/DDBJ whole genome shotgun (WGS) entry which is preliminary data.</text>
</comment>
<organism evidence="2 3">
    <name type="scientific">Kribbella deserti</name>
    <dbReference type="NCBI Taxonomy" id="1926257"/>
    <lineage>
        <taxon>Bacteria</taxon>
        <taxon>Bacillati</taxon>
        <taxon>Actinomycetota</taxon>
        <taxon>Actinomycetes</taxon>
        <taxon>Propionibacteriales</taxon>
        <taxon>Kribbellaceae</taxon>
        <taxon>Kribbella</taxon>
    </lineage>
</organism>